<name>A0A2I0J0P8_PUNGR</name>
<reference evidence="2 3" key="1">
    <citation type="submission" date="2017-11" db="EMBL/GenBank/DDBJ databases">
        <title>De-novo sequencing of pomegranate (Punica granatum L.) genome.</title>
        <authorList>
            <person name="Akparov Z."/>
            <person name="Amiraslanov A."/>
            <person name="Hajiyeva S."/>
            <person name="Abbasov M."/>
            <person name="Kaur K."/>
            <person name="Hamwieh A."/>
            <person name="Solovyev V."/>
            <person name="Salamov A."/>
            <person name="Braich B."/>
            <person name="Kosarev P."/>
            <person name="Mahmoud A."/>
            <person name="Hajiyev E."/>
            <person name="Babayeva S."/>
            <person name="Izzatullayeva V."/>
            <person name="Mammadov A."/>
            <person name="Mammadov A."/>
            <person name="Sharifova S."/>
            <person name="Ojaghi J."/>
            <person name="Eynullazada K."/>
            <person name="Bayramov B."/>
            <person name="Abdulazimova A."/>
            <person name="Shahmuradov I."/>
        </authorList>
    </citation>
    <scope>NUCLEOTIDE SEQUENCE [LARGE SCALE GENOMIC DNA]</scope>
    <source>
        <strain evidence="3">cv. AG2017</strain>
        <tissue evidence="2">Leaf</tissue>
    </source>
</reference>
<protein>
    <recommendedName>
        <fullName evidence="4">Retrotransposon gag domain-containing protein</fullName>
    </recommendedName>
</protein>
<dbReference type="Proteomes" id="UP000233551">
    <property type="component" value="Unassembled WGS sequence"/>
</dbReference>
<evidence type="ECO:0008006" key="4">
    <source>
        <dbReference type="Google" id="ProtNLM"/>
    </source>
</evidence>
<sequence length="339" mass="37410">MEMPPSFIELSTMEMADGQKFEDYAMNWHSKAAKHFPPICEAQQIQMFHGTLKGGYYSHLLGHKSSFSDVIMAGKQVDLGIKLGRIEGSSKKKEGESSNKTTIVAPSNGGRKDKETCINTVNPEPQPYSMSFTPAPPTAPTYAPPSVSYQPQDITQLIYYSAPLAPLSLPTSQQVVHHYTPAPLQTQQYKPPNLRVSQPVQWVPAPQTQLNRKGQIGPRPPYPSLPIPQSQVYRQLLAAGKIFPEALGPKFNPAAQDQSLRCKFHMGAPGHTIDNCYVLRGKLQDIVNKNLLSFNEIKPPNVHNNPLLDHGSSSNLAINMIDVHTRGKDKAEEDEPASP</sequence>
<dbReference type="PANTHER" id="PTHR32108">
    <property type="entry name" value="DNA-DIRECTED RNA POLYMERASE SUBUNIT ALPHA"/>
    <property type="match status" value="1"/>
</dbReference>
<gene>
    <name evidence="2" type="ORF">CRG98_029781</name>
</gene>
<evidence type="ECO:0000256" key="1">
    <source>
        <dbReference type="SAM" id="MobiDB-lite"/>
    </source>
</evidence>
<dbReference type="PANTHER" id="PTHR32108:SF9">
    <property type="entry name" value="REVERSE TRANSCRIPTASE RNASE H-LIKE DOMAIN-CONTAINING PROTEIN"/>
    <property type="match status" value="1"/>
</dbReference>
<accession>A0A2I0J0P8</accession>
<feature type="region of interest" description="Disordered" evidence="1">
    <location>
        <begin position="89"/>
        <end position="114"/>
    </location>
</feature>
<dbReference type="EMBL" id="PGOL01002196">
    <property type="protein sequence ID" value="PKI49804.1"/>
    <property type="molecule type" value="Genomic_DNA"/>
</dbReference>
<evidence type="ECO:0000313" key="2">
    <source>
        <dbReference type="EMBL" id="PKI49804.1"/>
    </source>
</evidence>
<proteinExistence type="predicted"/>
<organism evidence="2 3">
    <name type="scientific">Punica granatum</name>
    <name type="common">Pomegranate</name>
    <dbReference type="NCBI Taxonomy" id="22663"/>
    <lineage>
        <taxon>Eukaryota</taxon>
        <taxon>Viridiplantae</taxon>
        <taxon>Streptophyta</taxon>
        <taxon>Embryophyta</taxon>
        <taxon>Tracheophyta</taxon>
        <taxon>Spermatophyta</taxon>
        <taxon>Magnoliopsida</taxon>
        <taxon>eudicotyledons</taxon>
        <taxon>Gunneridae</taxon>
        <taxon>Pentapetalae</taxon>
        <taxon>rosids</taxon>
        <taxon>malvids</taxon>
        <taxon>Myrtales</taxon>
        <taxon>Lythraceae</taxon>
        <taxon>Punica</taxon>
    </lineage>
</organism>
<comment type="caution">
    <text evidence="2">The sequence shown here is derived from an EMBL/GenBank/DDBJ whole genome shotgun (WGS) entry which is preliminary data.</text>
</comment>
<keyword evidence="3" id="KW-1185">Reference proteome</keyword>
<dbReference type="AlphaFoldDB" id="A0A2I0J0P8"/>
<evidence type="ECO:0000313" key="3">
    <source>
        <dbReference type="Proteomes" id="UP000233551"/>
    </source>
</evidence>